<dbReference type="Gene3D" id="2.170.300.10">
    <property type="entry name" value="Tie2 ligand-binding domain superfamily"/>
    <property type="match status" value="2"/>
</dbReference>
<dbReference type="Pfam" id="PF06119">
    <property type="entry name" value="NIDO"/>
    <property type="match status" value="1"/>
</dbReference>
<evidence type="ECO:0000256" key="9">
    <source>
        <dbReference type="SAM" id="Phobius"/>
    </source>
</evidence>
<evidence type="ECO:0000256" key="1">
    <source>
        <dbReference type="ARBA" id="ARBA00004613"/>
    </source>
</evidence>
<dbReference type="PROSITE" id="PS01187">
    <property type="entry name" value="EGF_CA"/>
    <property type="match status" value="6"/>
</dbReference>
<feature type="domain" description="EGF-like" evidence="11">
    <location>
        <begin position="1775"/>
        <end position="1817"/>
    </location>
</feature>
<dbReference type="SUPFAM" id="SSF49265">
    <property type="entry name" value="Fibronectin type III"/>
    <property type="match status" value="1"/>
</dbReference>
<keyword evidence="6 8" id="KW-1015">Disulfide bond</keyword>
<keyword evidence="9" id="KW-0472">Membrane</keyword>
<feature type="disulfide bond" evidence="8">
    <location>
        <begin position="2029"/>
        <end position="2039"/>
    </location>
</feature>
<dbReference type="SMART" id="SM00060">
    <property type="entry name" value="FN3"/>
    <property type="match status" value="2"/>
</dbReference>
<dbReference type="FunFam" id="2.10.25.10:FF:000119">
    <property type="entry name" value="vitamin K-dependent protein S"/>
    <property type="match status" value="2"/>
</dbReference>
<dbReference type="SUPFAM" id="SSF48726">
    <property type="entry name" value="Immunoglobulin"/>
    <property type="match status" value="1"/>
</dbReference>
<dbReference type="InterPro" id="IPR000742">
    <property type="entry name" value="EGF"/>
</dbReference>
<name>A0A8W8NPW6_MAGGI</name>
<keyword evidence="2" id="KW-0964">Secreted</keyword>
<dbReference type="InterPro" id="IPR001881">
    <property type="entry name" value="EGF-like_Ca-bd_dom"/>
</dbReference>
<dbReference type="SMART" id="SM00181">
    <property type="entry name" value="EGF"/>
    <property type="match status" value="25"/>
</dbReference>
<dbReference type="InterPro" id="IPR036179">
    <property type="entry name" value="Ig-like_dom_sf"/>
</dbReference>
<dbReference type="SMART" id="SM00179">
    <property type="entry name" value="EGF_CA"/>
    <property type="match status" value="19"/>
</dbReference>
<feature type="domain" description="EGF-like" evidence="11">
    <location>
        <begin position="2233"/>
        <end position="2272"/>
    </location>
</feature>
<proteinExistence type="predicted"/>
<keyword evidence="15" id="KW-1185">Reference proteome</keyword>
<evidence type="ECO:0000256" key="6">
    <source>
        <dbReference type="ARBA" id="ARBA00023157"/>
    </source>
</evidence>
<feature type="disulfide bond" evidence="8">
    <location>
        <begin position="2277"/>
        <end position="2287"/>
    </location>
</feature>
<evidence type="ECO:0000256" key="7">
    <source>
        <dbReference type="ARBA" id="ARBA00023180"/>
    </source>
</evidence>
<dbReference type="InterPro" id="IPR003961">
    <property type="entry name" value="FN3_dom"/>
</dbReference>
<feature type="domain" description="Ig-like" evidence="12">
    <location>
        <begin position="385"/>
        <end position="483"/>
    </location>
</feature>
<feature type="domain" description="EGF-like" evidence="11">
    <location>
        <begin position="1432"/>
        <end position="1474"/>
    </location>
</feature>
<dbReference type="PANTHER" id="PTHR24050">
    <property type="entry name" value="PA14 DOMAIN-CONTAINING PROTEIN"/>
    <property type="match status" value="1"/>
</dbReference>
<evidence type="ECO:0000259" key="11">
    <source>
        <dbReference type="PROSITE" id="PS50026"/>
    </source>
</evidence>
<keyword evidence="7" id="KW-0325">Glycoprotein</keyword>
<keyword evidence="4 10" id="KW-0732">Signal</keyword>
<evidence type="ECO:0000256" key="5">
    <source>
        <dbReference type="ARBA" id="ARBA00022737"/>
    </source>
</evidence>
<dbReference type="Pfam" id="PF07645">
    <property type="entry name" value="EGF_CA"/>
    <property type="match status" value="15"/>
</dbReference>
<feature type="domain" description="EGF-like" evidence="11">
    <location>
        <begin position="2025"/>
        <end position="2063"/>
    </location>
</feature>
<dbReference type="PROSITE" id="PS00010">
    <property type="entry name" value="ASX_HYDROXYL"/>
    <property type="match status" value="14"/>
</dbReference>
<feature type="domain" description="EGF-like" evidence="11">
    <location>
        <begin position="2273"/>
        <end position="2308"/>
    </location>
</feature>
<accession>A0A8W8NPW6</accession>
<dbReference type="GO" id="GO:0005509">
    <property type="term" value="F:calcium ion binding"/>
    <property type="evidence" value="ECO:0007669"/>
    <property type="project" value="InterPro"/>
</dbReference>
<dbReference type="PANTHER" id="PTHR24050:SF27">
    <property type="entry name" value="FIBRILLIN-1"/>
    <property type="match status" value="1"/>
</dbReference>
<evidence type="ECO:0000256" key="3">
    <source>
        <dbReference type="ARBA" id="ARBA00022536"/>
    </source>
</evidence>
<dbReference type="FunFam" id="2.10.25.10:FF:000038">
    <property type="entry name" value="Fibrillin 2"/>
    <property type="match status" value="2"/>
</dbReference>
<feature type="domain" description="EGF-like" evidence="11">
    <location>
        <begin position="1650"/>
        <end position="1690"/>
    </location>
</feature>
<dbReference type="PRINTS" id="PR00011">
    <property type="entry name" value="EGFLAMININ"/>
</dbReference>
<feature type="domain" description="NIDO" evidence="13">
    <location>
        <begin position="819"/>
        <end position="968"/>
    </location>
</feature>
<dbReference type="PROSITE" id="PS51220">
    <property type="entry name" value="NIDO"/>
    <property type="match status" value="1"/>
</dbReference>
<dbReference type="InterPro" id="IPR024731">
    <property type="entry name" value="NELL2-like_EGF"/>
</dbReference>
<dbReference type="FunFam" id="2.10.25.10:FF:000014">
    <property type="entry name" value="Latent-transforming growth factor beta-binding protein 3"/>
    <property type="match status" value="1"/>
</dbReference>
<keyword evidence="3 8" id="KW-0245">EGF-like domain</keyword>
<protein>
    <submittedName>
        <fullName evidence="14">Uncharacterized protein</fullName>
    </submittedName>
</protein>
<evidence type="ECO:0000313" key="15">
    <source>
        <dbReference type="Proteomes" id="UP000005408"/>
    </source>
</evidence>
<dbReference type="PROSITE" id="PS50026">
    <property type="entry name" value="EGF_3"/>
    <property type="match status" value="14"/>
</dbReference>
<dbReference type="InterPro" id="IPR000152">
    <property type="entry name" value="EGF-type_Asp/Asn_hydroxyl_site"/>
</dbReference>
<dbReference type="GO" id="GO:0007160">
    <property type="term" value="P:cell-matrix adhesion"/>
    <property type="evidence" value="ECO:0007669"/>
    <property type="project" value="InterPro"/>
</dbReference>
<dbReference type="InterPro" id="IPR052235">
    <property type="entry name" value="Nephronectin_domain"/>
</dbReference>
<feature type="domain" description="EGF-like" evidence="11">
    <location>
        <begin position="1818"/>
        <end position="1858"/>
    </location>
</feature>
<dbReference type="GO" id="GO:0071944">
    <property type="term" value="C:cell periphery"/>
    <property type="evidence" value="ECO:0007669"/>
    <property type="project" value="UniProtKB-ARBA"/>
</dbReference>
<reference evidence="14" key="1">
    <citation type="submission" date="2022-08" db="UniProtKB">
        <authorList>
            <consortium name="EnsemblMetazoa"/>
        </authorList>
    </citation>
    <scope>IDENTIFICATION</scope>
    <source>
        <strain evidence="14">05x7-T-G4-1.051#20</strain>
    </source>
</reference>
<dbReference type="InterPro" id="IPR049883">
    <property type="entry name" value="NOTCH1_EGF-like"/>
</dbReference>
<feature type="signal peptide" evidence="10">
    <location>
        <begin position="1"/>
        <end position="28"/>
    </location>
</feature>
<feature type="domain" description="EGF-like" evidence="11">
    <location>
        <begin position="1985"/>
        <end position="2024"/>
    </location>
</feature>
<dbReference type="GO" id="GO:0005576">
    <property type="term" value="C:extracellular region"/>
    <property type="evidence" value="ECO:0007669"/>
    <property type="project" value="UniProtKB-SubCell"/>
</dbReference>
<feature type="chain" id="PRO_5036503617" evidence="10">
    <location>
        <begin position="29"/>
        <end position="2903"/>
    </location>
</feature>
<dbReference type="PROSITE" id="PS01186">
    <property type="entry name" value="EGF_2"/>
    <property type="match status" value="11"/>
</dbReference>
<dbReference type="InterPro" id="IPR007110">
    <property type="entry name" value="Ig-like_dom"/>
</dbReference>
<feature type="domain" description="EGF-like" evidence="11">
    <location>
        <begin position="1524"/>
        <end position="1565"/>
    </location>
</feature>
<evidence type="ECO:0000256" key="2">
    <source>
        <dbReference type="ARBA" id="ARBA00022525"/>
    </source>
</evidence>
<feature type="domain" description="EGF-like" evidence="11">
    <location>
        <begin position="1734"/>
        <end position="1774"/>
    </location>
</feature>
<keyword evidence="9" id="KW-0812">Transmembrane</keyword>
<comment type="caution">
    <text evidence="8">Lacks conserved residue(s) required for the propagation of feature annotation.</text>
</comment>
<feature type="domain" description="EGF-like" evidence="11">
    <location>
        <begin position="2312"/>
        <end position="2350"/>
    </location>
</feature>
<sequence length="2903" mass="324107">MSLHCERSTYGLTGFIFLLTICIKGTTGRQDITPGVTTTLEPYITASALSCPVIILAPEILYADYGKKVQFQGSVEAKLEYPTDGRWQKISNGVVLKSIDTNTAKYRNTTTLPPIQLVINNADFDDIGEYRLQVRISNGWCSSTTLQLQHIYGVLGYNESCNHTRECDERKLLQCASSACLCNDLYYPYGQTCYPRNHLAANIVNSIINASSIHFEWKNSSHSDLIQEYTVSIIDGNGTTITNTSVGKQTRFNFQYEFIHGNIYYCIFSTNVKIEHTGDLFTVIKEKQMVLAPLPPGQIDKHNSSFHPEKLHLKWTVPINNTRVDSYSVIIFSEYGERFSSSWSNEVTIPSRFQPDINCTVTLYAISYGSYSPNYTEVIHTLRTPVLTTTPFGWHATPYLSKLEINCTIRNSSGFPPILETKWQRNKLDFNISDSMYKGSSLDLINPKLVINRIDFDRDDDVRYQCMARNSEGWGSNLSSDIRINVIGSIKFQQSCNYSKECLHYSDVMCISNECLCSNNYYHKEKVCYRRYNLRAQSINIRSSFCNISMTWKHPRDADLITGYEVFIEEKTGYSWKKFDRINVGNNTNFTSPCTLQSGRLYRTYIRSQIALRNPSQNISVYSYQNYMYYSRTYEETILEPRKPGAILNNISIFSADGLHLEWEKTDGFVNRYRVKIDDNEQETLDSKPHIDWNKLLLPGTLYNVTITAISYGFTTNYHTYGKRESTPASYWIMTVDSKNTGKAFMSYGDGDYVLTGDYVTTPPLTSPTRVHVGSEPDAGFNFVVIGTNGIIGLGETFNSESIFAMDSKDIKERQILCPFWTDLQSKNDEGKVYYRTYSREKKVTNVDSIFMDMADDIVRKHFKDLQDFKATWLVKVTWENMTLFGQDDQKTTFQCFLITDGGNTFAVINYIDINLKPIRNLPISIGYRYKDAFVKNSFTNQKGAFKMSFIPGNGGVRGFWIYKMTTGRNARREEHDCLAWHLSNKKNKTDQTLSHVLVEIECPCDPRLLRFDPRYALNRFDKTNRLACYASLTEGNNVECCYDMYADVQQLGPLRVSAPFAGTVLQYNPFFQRYHNNNHDKKPKDLCCSSGQCDWYYDVRPIPNCYIWSPFKPAINFGDPHITTFDGLDYTFNGYGEYTMIKINTSTVSFILQARTELATTENGTTINATIFSAFAAKDQTGSTVQIEMSRDKKANTMKISLGKRFLICETLINVKYKGMTTGLMGNFDGNNTNEFILPNGTMLPQNATNSERKIFYNFGRLWSVGNESLFQYGDELSYLNYSHPEFVPMFTDEVDTGRLEEAKMKCESNASKACIADYLATGDIALAKVSGNKEHDSKSDIATIENEIPQIISGNTTLYVELNKKVEFKFNVSDDGQKNPTIIFLKKPDNFELDDETNTVIWTPKNFSNPDISIVATDSQGAQSAALEYNILMCSGCGHNGECDYENTLEISNHAKRVVCKCQTGYTGERCDINTDGCSQNPCPLNRNCTDLSPEEEVKFGRGYNCSSCPPGFNEVENKCIDINECTSDANTCDKDKSKCENSNGGYICNCLSGYRKLNEQCSDIDECLEKRSGCEQLCQNTPGSFSCSCFPGFGLNNDNTTCSQKDTDICKHLDKQCQYACSKIEGNAQCICPTGYTLTNNGINCTDIDECSLATTLCDQECINLNGSFQCACRPGYSLEQDKTTCSRCELPNYGVNCSQMCECGAGVDRCDSVSGCVCLSGWTGKSCDVDIDECQENPNICGIKMVCVNKEGSYRCDCGKGLQRVENSCEDIDECADESLNDCPPETTHCVNSFGNYSCECRPGFQGQGSDCNDIDECKLGTNPCSQACLNSPGSYNCLCFFGFDLGNDRHTCEKTKDSCSSHPNLNCTYGCKKINENKEVCFCESGYQVQSDGSCEDINECLISSTCDHNCTNKKGSFTCSCAVGYRLGNDGKSCTVCKPGFYGENCETQCRCGRGSKECNNIKGCVCSSGWRGETCEEDINECDSSPCTGEHEVCLNTPGSFRCDCVPGFKNSSGTCEDIDECQEQHICHQLCSNTNGSYTCGCKDGYELINSKDCVDIDECAKDRCSKCSNWPGSFKCSCNDGYRLNTTTLIDCEICLPFTYGEQCFEECKCEKNNSDTCDAVTGSCHCKTGWTGDTCSQDVDECKEETRTCNTSLHQVCVNDEGSSHCQCLYGGKDLANCNICNPGFYGENCETQCRCGQGSKECDNIKGCVCNPGWRGETCDDDINECNSSPCTGDHEVCFNTPGSFRCDCVPGFKNSSGTCEDINECQEPHTCHQLCTNTNGNYTCGCMAGYELKNSKDCVDIDECAKAQCSNCSNLPGTFKCSCNDGYRLNTTTLIDCENVDECQENTHKCSLNATCTDTDGSFRCSCHIGTHGDGYNCTVCLPFTYGEQCFEECKCEKNNSDTCDAVIGSCHCKTGWTGDTCSHDVDECKEGIRTCNTSLHQVCVDDEGSSHCECLYGGKDLANCNICYPGFYGENCKTQCRCGWGSKECDNIKGCVCNPGWRGETCDDDINECNSSPCTGDHEICLNTPGSFRCDCVPGFKNSSGTCEVCSPFTYGTECSEDCKCEKTKSEKCDAVTGNCHCQTGWTGNTCSQDVDECKEGTRTCNTSLHQVCVNNPGSSNCQCLYGGNNLTSCIRPKPTIHINTSQVKVKAEVRFDINASREDFVKHSEEWRKQIEETLMKFHRDTVPGFSTLVVLSIRLGSLWADYEIIGTKTQLNKNKFEAGVASSMSKILKGEHTFNILKQETRIIGVTMKDNNGSTTMTFTTPTSPCYLLKAFYECPSGYHCDDSLNKAECVLNDFSDLAIITISVGVGVPVLIAAIVIIILWKRYQRKARKLKEKSGHDETIPVTLAGKIPRPKHSPSSEYDFIDSRSLYDGRPNVGPDMTREY</sequence>
<evidence type="ECO:0000256" key="10">
    <source>
        <dbReference type="SAM" id="SignalP"/>
    </source>
</evidence>
<evidence type="ECO:0000259" key="12">
    <source>
        <dbReference type="PROSITE" id="PS50835"/>
    </source>
</evidence>
<dbReference type="Pfam" id="PF12947">
    <property type="entry name" value="EGF_3"/>
    <property type="match status" value="1"/>
</dbReference>
<dbReference type="EnsemblMetazoa" id="G6821.1">
    <property type="protein sequence ID" value="G6821.1:cds"/>
    <property type="gene ID" value="G6821"/>
</dbReference>
<dbReference type="InterPro" id="IPR036116">
    <property type="entry name" value="FN3_sf"/>
</dbReference>
<feature type="domain" description="EGF-like" evidence="11">
    <location>
        <begin position="2351"/>
        <end position="2391"/>
    </location>
</feature>
<evidence type="ECO:0000313" key="14">
    <source>
        <dbReference type="EnsemblMetazoa" id="G6821.1:cds"/>
    </source>
</evidence>
<dbReference type="SUPFAM" id="SSF57196">
    <property type="entry name" value="EGF/Laminin"/>
    <property type="match status" value="4"/>
</dbReference>
<dbReference type="InterPro" id="IPR018097">
    <property type="entry name" value="EGF_Ca-bd_CS"/>
</dbReference>
<evidence type="ECO:0000259" key="13">
    <source>
        <dbReference type="PROSITE" id="PS51220"/>
    </source>
</evidence>
<dbReference type="Proteomes" id="UP000005408">
    <property type="component" value="Unassembled WGS sequence"/>
</dbReference>
<comment type="subcellular location">
    <subcellularLocation>
        <location evidence="1">Secreted</location>
    </subcellularLocation>
</comment>
<feature type="domain" description="EGF-like" evidence="11">
    <location>
        <begin position="1566"/>
        <end position="1606"/>
    </location>
</feature>
<dbReference type="CDD" id="cd00054">
    <property type="entry name" value="EGF_CA"/>
    <property type="match status" value="10"/>
</dbReference>
<dbReference type="InterPro" id="IPR003886">
    <property type="entry name" value="NIDO_dom"/>
</dbReference>
<organism evidence="14 15">
    <name type="scientific">Magallana gigas</name>
    <name type="common">Pacific oyster</name>
    <name type="synonym">Crassostrea gigas</name>
    <dbReference type="NCBI Taxonomy" id="29159"/>
    <lineage>
        <taxon>Eukaryota</taxon>
        <taxon>Metazoa</taxon>
        <taxon>Spiralia</taxon>
        <taxon>Lophotrochozoa</taxon>
        <taxon>Mollusca</taxon>
        <taxon>Bivalvia</taxon>
        <taxon>Autobranchia</taxon>
        <taxon>Pteriomorphia</taxon>
        <taxon>Ostreida</taxon>
        <taxon>Ostreoidea</taxon>
        <taxon>Ostreidae</taxon>
        <taxon>Magallana</taxon>
    </lineage>
</organism>
<dbReference type="SUPFAM" id="SSF57184">
    <property type="entry name" value="Growth factor receptor domain"/>
    <property type="match status" value="5"/>
</dbReference>
<evidence type="ECO:0000256" key="8">
    <source>
        <dbReference type="PROSITE-ProRule" id="PRU00076"/>
    </source>
</evidence>
<keyword evidence="9" id="KW-1133">Transmembrane helix</keyword>
<feature type="domain" description="EGF-like" evidence="11">
    <location>
        <begin position="2522"/>
        <end position="2561"/>
    </location>
</feature>
<dbReference type="InterPro" id="IPR009030">
    <property type="entry name" value="Growth_fac_rcpt_cys_sf"/>
</dbReference>
<dbReference type="Gene3D" id="2.10.25.10">
    <property type="entry name" value="Laminin"/>
    <property type="match status" value="17"/>
</dbReference>
<feature type="disulfide bond" evidence="8">
    <location>
        <begin position="1464"/>
        <end position="1473"/>
    </location>
</feature>
<evidence type="ECO:0000256" key="4">
    <source>
        <dbReference type="ARBA" id="ARBA00022729"/>
    </source>
</evidence>
<dbReference type="PROSITE" id="PS50835">
    <property type="entry name" value="IG_LIKE"/>
    <property type="match status" value="1"/>
</dbReference>
<keyword evidence="5" id="KW-0677">Repeat</keyword>
<feature type="transmembrane region" description="Helical" evidence="9">
    <location>
        <begin position="2817"/>
        <end position="2841"/>
    </location>
</feature>
<dbReference type="PROSITE" id="PS00022">
    <property type="entry name" value="EGF_1"/>
    <property type="match status" value="1"/>
</dbReference>
<dbReference type="SMART" id="SM00539">
    <property type="entry name" value="NIDO"/>
    <property type="match status" value="1"/>
</dbReference>